<dbReference type="FunFam" id="1.10.10.10:FF:000001">
    <property type="entry name" value="LysR family transcriptional regulator"/>
    <property type="match status" value="1"/>
</dbReference>
<dbReference type="KEGG" id="ome:OLMES_1386"/>
<proteinExistence type="inferred from homology"/>
<keyword evidence="3" id="KW-0238">DNA-binding</keyword>
<dbReference type="EMBL" id="CP021425">
    <property type="protein sequence ID" value="ARU55463.1"/>
    <property type="molecule type" value="Genomic_DNA"/>
</dbReference>
<dbReference type="OrthoDB" id="646694at2"/>
<dbReference type="Pfam" id="PF03466">
    <property type="entry name" value="LysR_substrate"/>
    <property type="match status" value="1"/>
</dbReference>
<gene>
    <name evidence="6" type="ORF">OLMES_1386</name>
</gene>
<dbReference type="RefSeq" id="WP_087460574.1">
    <property type="nucleotide sequence ID" value="NZ_CP021425.1"/>
</dbReference>
<dbReference type="GO" id="GO:0003700">
    <property type="term" value="F:DNA-binding transcription factor activity"/>
    <property type="evidence" value="ECO:0007669"/>
    <property type="project" value="InterPro"/>
</dbReference>
<organism evidence="6 7">
    <name type="scientific">Oleiphilus messinensis</name>
    <dbReference type="NCBI Taxonomy" id="141451"/>
    <lineage>
        <taxon>Bacteria</taxon>
        <taxon>Pseudomonadati</taxon>
        <taxon>Pseudomonadota</taxon>
        <taxon>Gammaproteobacteria</taxon>
        <taxon>Oceanospirillales</taxon>
        <taxon>Oleiphilaceae</taxon>
        <taxon>Oleiphilus</taxon>
    </lineage>
</organism>
<evidence type="ECO:0000313" key="7">
    <source>
        <dbReference type="Proteomes" id="UP000196027"/>
    </source>
</evidence>
<evidence type="ECO:0000256" key="2">
    <source>
        <dbReference type="ARBA" id="ARBA00023015"/>
    </source>
</evidence>
<dbReference type="Gene3D" id="3.40.190.290">
    <property type="match status" value="1"/>
</dbReference>
<dbReference type="Gene3D" id="1.10.10.10">
    <property type="entry name" value="Winged helix-like DNA-binding domain superfamily/Winged helix DNA-binding domain"/>
    <property type="match status" value="1"/>
</dbReference>
<dbReference type="CDD" id="cd05466">
    <property type="entry name" value="PBP2_LTTR_substrate"/>
    <property type="match status" value="1"/>
</dbReference>
<dbReference type="Proteomes" id="UP000196027">
    <property type="component" value="Chromosome"/>
</dbReference>
<sequence>MDLNQLKTFVTVAEEQHLTRAAERLFTSQPAVSAQLKALEGTLGVTLFDRTPKGMQITPAGQTLLPQARAALEAAHSVLTHAKAIQGQVNGTLSIGINTDFAFLRLAQILASTQADYPDIKLSFVNSMSPDIIIDIRKGNLDTGFIYGPCTSADLSVIFLERVETNILAPIGWADRARDASLAELAALPWVYTTEKCPFIALKKALFAGTNLDPAKLVYVDNEDAMRELVRAGAGIAILRSDIAELAEREGWGIRWAGAVPTIDLSIAVQARRLKEPMIQAWLQQVKKHWPKANTPELARDAI</sequence>
<dbReference type="PANTHER" id="PTHR30126:SF40">
    <property type="entry name" value="HTH-TYPE TRANSCRIPTIONAL REGULATOR GLTR"/>
    <property type="match status" value="1"/>
</dbReference>
<dbReference type="AlphaFoldDB" id="A0A1Y0I7T6"/>
<keyword evidence="2" id="KW-0805">Transcription regulation</keyword>
<name>A0A1Y0I7T6_9GAMM</name>
<dbReference type="SUPFAM" id="SSF46785">
    <property type="entry name" value="Winged helix' DNA-binding domain"/>
    <property type="match status" value="1"/>
</dbReference>
<dbReference type="InterPro" id="IPR036388">
    <property type="entry name" value="WH-like_DNA-bd_sf"/>
</dbReference>
<evidence type="ECO:0000256" key="4">
    <source>
        <dbReference type="ARBA" id="ARBA00023163"/>
    </source>
</evidence>
<dbReference type="SUPFAM" id="SSF53850">
    <property type="entry name" value="Periplasmic binding protein-like II"/>
    <property type="match status" value="1"/>
</dbReference>
<evidence type="ECO:0000259" key="5">
    <source>
        <dbReference type="PROSITE" id="PS50931"/>
    </source>
</evidence>
<dbReference type="PRINTS" id="PR00039">
    <property type="entry name" value="HTHLYSR"/>
</dbReference>
<dbReference type="PANTHER" id="PTHR30126">
    <property type="entry name" value="HTH-TYPE TRANSCRIPTIONAL REGULATOR"/>
    <property type="match status" value="1"/>
</dbReference>
<dbReference type="InterPro" id="IPR005119">
    <property type="entry name" value="LysR_subst-bd"/>
</dbReference>
<feature type="domain" description="HTH lysR-type" evidence="5">
    <location>
        <begin position="1"/>
        <end position="58"/>
    </location>
</feature>
<keyword evidence="7" id="KW-1185">Reference proteome</keyword>
<dbReference type="Pfam" id="PF00126">
    <property type="entry name" value="HTH_1"/>
    <property type="match status" value="1"/>
</dbReference>
<evidence type="ECO:0000256" key="1">
    <source>
        <dbReference type="ARBA" id="ARBA00009437"/>
    </source>
</evidence>
<reference evidence="6 7" key="1">
    <citation type="submission" date="2017-05" db="EMBL/GenBank/DDBJ databases">
        <title>Genomic insights into alkan degradation activity of Oleiphilus messinensis.</title>
        <authorList>
            <person name="Kozyavkin S.A."/>
            <person name="Slesarev A.I."/>
            <person name="Golyshin P.N."/>
            <person name="Korzhenkov A."/>
            <person name="Golyshina O.N."/>
            <person name="Toshchakov S.V."/>
        </authorList>
    </citation>
    <scope>NUCLEOTIDE SEQUENCE [LARGE SCALE GENOMIC DNA]</scope>
    <source>
        <strain evidence="6 7">ME102</strain>
    </source>
</reference>
<dbReference type="InterPro" id="IPR036390">
    <property type="entry name" value="WH_DNA-bd_sf"/>
</dbReference>
<protein>
    <submittedName>
        <fullName evidence="6">LysR substrate-binding protein</fullName>
    </submittedName>
</protein>
<dbReference type="InterPro" id="IPR000847">
    <property type="entry name" value="LysR_HTH_N"/>
</dbReference>
<comment type="similarity">
    <text evidence="1">Belongs to the LysR transcriptional regulatory family.</text>
</comment>
<keyword evidence="4" id="KW-0804">Transcription</keyword>
<evidence type="ECO:0000256" key="3">
    <source>
        <dbReference type="ARBA" id="ARBA00023125"/>
    </source>
</evidence>
<accession>A0A1Y0I7T6</accession>
<dbReference type="PROSITE" id="PS50931">
    <property type="entry name" value="HTH_LYSR"/>
    <property type="match status" value="1"/>
</dbReference>
<dbReference type="GO" id="GO:0000976">
    <property type="term" value="F:transcription cis-regulatory region binding"/>
    <property type="evidence" value="ECO:0007669"/>
    <property type="project" value="TreeGrafter"/>
</dbReference>
<evidence type="ECO:0000313" key="6">
    <source>
        <dbReference type="EMBL" id="ARU55463.1"/>
    </source>
</evidence>